<reference evidence="1" key="1">
    <citation type="submission" date="2023-12" db="EMBL/GenBank/DDBJ databases">
        <title>Genome assembly of Anisodus tanguticus.</title>
        <authorList>
            <person name="Wang Y.-J."/>
        </authorList>
    </citation>
    <scope>NUCLEOTIDE SEQUENCE</scope>
    <source>
        <strain evidence="1">KB-2021</strain>
        <tissue evidence="1">Leaf</tissue>
    </source>
</reference>
<dbReference type="AlphaFoldDB" id="A0AAE1SBH8"/>
<evidence type="ECO:0000313" key="1">
    <source>
        <dbReference type="EMBL" id="KAK4366363.1"/>
    </source>
</evidence>
<dbReference type="InterPro" id="IPR043502">
    <property type="entry name" value="DNA/RNA_pol_sf"/>
</dbReference>
<sequence length="158" mass="17768">MPTPVDSKSKLSANDGAPVSDPTLYRSLTGALQYLTFTRPDITYVVQQVCLFMHDPREFHFAALKRIIIYVKGTLDFGLHLYPSAPTKLLSYTDADWAGCPDRRRSTSGYCVYLGDNLISWSAKRQATLSRSSAEEEYRGVANVVAEICWLRNLLLEL</sequence>
<organism evidence="1 2">
    <name type="scientific">Anisodus tanguticus</name>
    <dbReference type="NCBI Taxonomy" id="243964"/>
    <lineage>
        <taxon>Eukaryota</taxon>
        <taxon>Viridiplantae</taxon>
        <taxon>Streptophyta</taxon>
        <taxon>Embryophyta</taxon>
        <taxon>Tracheophyta</taxon>
        <taxon>Spermatophyta</taxon>
        <taxon>Magnoliopsida</taxon>
        <taxon>eudicotyledons</taxon>
        <taxon>Gunneridae</taxon>
        <taxon>Pentapetalae</taxon>
        <taxon>asterids</taxon>
        <taxon>lamiids</taxon>
        <taxon>Solanales</taxon>
        <taxon>Solanaceae</taxon>
        <taxon>Solanoideae</taxon>
        <taxon>Hyoscyameae</taxon>
        <taxon>Anisodus</taxon>
    </lineage>
</organism>
<dbReference type="PANTHER" id="PTHR11439">
    <property type="entry name" value="GAG-POL-RELATED RETROTRANSPOSON"/>
    <property type="match status" value="1"/>
</dbReference>
<gene>
    <name evidence="1" type="ORF">RND71_014243</name>
</gene>
<evidence type="ECO:0000313" key="2">
    <source>
        <dbReference type="Proteomes" id="UP001291623"/>
    </source>
</evidence>
<protein>
    <submittedName>
        <fullName evidence="1">Uncharacterized protein</fullName>
    </submittedName>
</protein>
<accession>A0AAE1SBH8</accession>
<dbReference type="Proteomes" id="UP001291623">
    <property type="component" value="Unassembled WGS sequence"/>
</dbReference>
<keyword evidence="2" id="KW-1185">Reference proteome</keyword>
<dbReference type="SUPFAM" id="SSF56672">
    <property type="entry name" value="DNA/RNA polymerases"/>
    <property type="match status" value="1"/>
</dbReference>
<proteinExistence type="predicted"/>
<comment type="caution">
    <text evidence="1">The sequence shown here is derived from an EMBL/GenBank/DDBJ whole genome shotgun (WGS) entry which is preliminary data.</text>
</comment>
<name>A0AAE1SBH8_9SOLA</name>
<dbReference type="EMBL" id="JAVYJV010000007">
    <property type="protein sequence ID" value="KAK4366363.1"/>
    <property type="molecule type" value="Genomic_DNA"/>
</dbReference>
<dbReference type="PANTHER" id="PTHR11439:SF524">
    <property type="entry name" value="RNA-DIRECTED DNA POLYMERASE, PROTEIN KINASE RLK-PELLE-DLSV FAMILY"/>
    <property type="match status" value="1"/>
</dbReference>
<dbReference type="CDD" id="cd09272">
    <property type="entry name" value="RNase_HI_RT_Ty1"/>
    <property type="match status" value="1"/>
</dbReference>